<evidence type="ECO:0000313" key="5">
    <source>
        <dbReference type="RefSeq" id="XP_006816188.1"/>
    </source>
</evidence>
<dbReference type="SMART" id="SM00049">
    <property type="entry name" value="DEP"/>
    <property type="match status" value="1"/>
</dbReference>
<evidence type="ECO:0000259" key="3">
    <source>
        <dbReference type="PROSITE" id="PS50238"/>
    </source>
</evidence>
<dbReference type="SUPFAM" id="SSF46785">
    <property type="entry name" value="Winged helix' DNA-binding domain"/>
    <property type="match status" value="1"/>
</dbReference>
<feature type="domain" description="Rho-GAP" evidence="3">
    <location>
        <begin position="190"/>
        <end position="382"/>
    </location>
</feature>
<organism evidence="4 5">
    <name type="scientific">Saccoglossus kowalevskii</name>
    <name type="common">Acorn worm</name>
    <dbReference type="NCBI Taxonomy" id="10224"/>
    <lineage>
        <taxon>Eukaryota</taxon>
        <taxon>Metazoa</taxon>
        <taxon>Hemichordata</taxon>
        <taxon>Enteropneusta</taxon>
        <taxon>Harrimaniidae</taxon>
        <taxon>Saccoglossus</taxon>
    </lineage>
</organism>
<dbReference type="SUPFAM" id="SSF48350">
    <property type="entry name" value="GTPase activation domain, GAP"/>
    <property type="match status" value="1"/>
</dbReference>
<name>A0ABM0M847_SACKO</name>
<dbReference type="Gene3D" id="1.10.10.10">
    <property type="entry name" value="Winged helix-like DNA-binding domain superfamily/Winged helix DNA-binding domain"/>
    <property type="match status" value="1"/>
</dbReference>
<feature type="region of interest" description="Disordered" evidence="1">
    <location>
        <begin position="117"/>
        <end position="142"/>
    </location>
</feature>
<accession>A0ABM0M847</accession>
<keyword evidence="4" id="KW-1185">Reference proteome</keyword>
<dbReference type="PANTHER" id="PTHR16206">
    <property type="entry name" value="DEP DOMAIN-CONTAINING"/>
    <property type="match status" value="1"/>
</dbReference>
<proteinExistence type="predicted"/>
<dbReference type="InterPro" id="IPR000591">
    <property type="entry name" value="DEP_dom"/>
</dbReference>
<feature type="domain" description="DEP" evidence="2">
    <location>
        <begin position="25"/>
        <end position="110"/>
    </location>
</feature>
<dbReference type="GeneID" id="100367062"/>
<dbReference type="Proteomes" id="UP000694865">
    <property type="component" value="Unplaced"/>
</dbReference>
<dbReference type="CDD" id="cd04405">
    <property type="entry name" value="RhoGAP_BRCC3-like"/>
    <property type="match status" value="1"/>
</dbReference>
<dbReference type="Gene3D" id="1.10.555.10">
    <property type="entry name" value="Rho GTPase activation protein"/>
    <property type="match status" value="1"/>
</dbReference>
<evidence type="ECO:0000313" key="4">
    <source>
        <dbReference type="Proteomes" id="UP000694865"/>
    </source>
</evidence>
<reference evidence="5" key="1">
    <citation type="submission" date="2025-08" db="UniProtKB">
        <authorList>
            <consortium name="RefSeq"/>
        </authorList>
    </citation>
    <scope>IDENTIFICATION</scope>
    <source>
        <tissue evidence="5">Testes</tissue>
    </source>
</reference>
<protein>
    <submittedName>
        <fullName evidence="5">DEP domain-containing protein 1B-like isoform X1</fullName>
    </submittedName>
</protein>
<dbReference type="InterPro" id="IPR036388">
    <property type="entry name" value="WH-like_DNA-bd_sf"/>
</dbReference>
<dbReference type="Pfam" id="PF00610">
    <property type="entry name" value="DEP"/>
    <property type="match status" value="1"/>
</dbReference>
<gene>
    <name evidence="5" type="primary">LOC100367062</name>
</gene>
<dbReference type="PANTHER" id="PTHR16206:SF4">
    <property type="entry name" value="PROTEIN LET-99"/>
    <property type="match status" value="1"/>
</dbReference>
<dbReference type="PROSITE" id="PS50186">
    <property type="entry name" value="DEP"/>
    <property type="match status" value="1"/>
</dbReference>
<dbReference type="PROSITE" id="PS50238">
    <property type="entry name" value="RHOGAP"/>
    <property type="match status" value="1"/>
</dbReference>
<dbReference type="InterPro" id="IPR000198">
    <property type="entry name" value="RhoGAP_dom"/>
</dbReference>
<dbReference type="Pfam" id="PF00620">
    <property type="entry name" value="RhoGAP"/>
    <property type="match status" value="1"/>
</dbReference>
<sequence length="511" mass="59565">MLQQGGPTMGPFRATRLWNDLIQVFRSGMPLKKHRWRVRLYDNCFTASDAVDWLHDHLRANINFGPEVTRQQTIQLLRKFVKSNIIHEVRRKEYKETVFEDDGHLFRFTRTSPTKVLQPSSVLSSRTNLQQSPSKSQPPLTITNLQQSPMKVGKRLPECKLVMKTITQYDIEDAWKTMTLASLQKILGLSTLEELISSEKIIAKHVIHNANNVNKNGIVTLLNKEEDLPYWVLSAMRCLANWPNRLDDGLPSYPGFERDVFKSVTDYFQSLPEPLLTYEYYDLFTNVLGLYATDSSCAQDALQLCCMMLPPSNRKKLHLLLRMMSKMENNEELNLVDGISTRQLVLQTFSRCILSCMQEVGLDEILAMRLVTYMMDNYIEILKVPEQLRNDVEQRIAYLRRGKVHIKYSDEENAYAYCEQVSKEEYEKQKLSNSQDAIAELLEGIIKDRQMPVKEKRKKLRQFQRAYPNIYAKRLPTTASEAELFPEKPTIKQPMLSMVKPFSRRRNNMRY</sequence>
<dbReference type="InterPro" id="IPR036390">
    <property type="entry name" value="WH_DNA-bd_sf"/>
</dbReference>
<evidence type="ECO:0000256" key="1">
    <source>
        <dbReference type="SAM" id="MobiDB-lite"/>
    </source>
</evidence>
<evidence type="ECO:0000259" key="2">
    <source>
        <dbReference type="PROSITE" id="PS50186"/>
    </source>
</evidence>
<dbReference type="RefSeq" id="XP_006816188.1">
    <property type="nucleotide sequence ID" value="XM_006816125.1"/>
</dbReference>
<dbReference type="InterPro" id="IPR008936">
    <property type="entry name" value="Rho_GTPase_activation_prot"/>
</dbReference>